<dbReference type="PANTHER" id="PTHR43280">
    <property type="entry name" value="ARAC-FAMILY TRANSCRIPTIONAL REGULATOR"/>
    <property type="match status" value="1"/>
</dbReference>
<proteinExistence type="predicted"/>
<evidence type="ECO:0000313" key="7">
    <source>
        <dbReference type="EMBL" id="QMV43587.1"/>
    </source>
</evidence>
<dbReference type="InterPro" id="IPR009057">
    <property type="entry name" value="Homeodomain-like_sf"/>
</dbReference>
<evidence type="ECO:0000256" key="4">
    <source>
        <dbReference type="PROSITE-ProRule" id="PRU00169"/>
    </source>
</evidence>
<accession>A0A7G5C303</accession>
<sequence length="546" mass="62682">MEGSSMQQHFAVRILVVEDEIGVRRSLIGKLRGIELPIEIAGEAENAEQALEMMKKDLPDIVLLDMRMPGMGGYRFLPILKEQFPKVRVIILSGYSDFEYVLQSLRNGAEDYLLKPVIKEDLEKTLRKTIQSIRYELEQSRQNISNGMLLNQAVPLLKHQFLNRILKPQSALQAADKLAHLGILLDYPGYLMILVRILDYAKVKSRYLEESNLVFFVFENIVNDTLSEPVQCFPHEHKEGEYVILIGLPRDMDSQNEIADWNPRLERILDNMRQFGKIQAQLLVTQPFQSLRSAGLIYRQAMEHADFPGAKPKPGTEEQAQVTYMADNEDDRWVEDMASELDSEALVAAIEERNVRELTELIQALFEKKMSPRQAAAVAYYALEQSLDRLFVDPEAMRQRMPGLSGLLERVSDSAGLQKEMLVLAVQIGEAASKRNQGESRQMISQAQKYIEQYYFEDITLESISKKFYLNRTYFSELFKNETGWTFKKYVNHIRMEKAKRLLVDHELRPSVVAELVGIKDPVYFTVLFKKMTGLPPGEYQRANGG</sequence>
<dbReference type="GO" id="GO:0003700">
    <property type="term" value="F:DNA-binding transcription factor activity"/>
    <property type="evidence" value="ECO:0007669"/>
    <property type="project" value="InterPro"/>
</dbReference>
<reference evidence="7 8" key="1">
    <citation type="submission" date="2019-07" db="EMBL/GenBank/DDBJ databases">
        <authorList>
            <person name="Kim J.K."/>
            <person name="Cheong H.-M."/>
            <person name="Choi Y."/>
            <person name="Hwang K.J."/>
            <person name="Lee S."/>
            <person name="Choi C."/>
        </authorList>
    </citation>
    <scope>NUCLEOTIDE SEQUENCE [LARGE SCALE GENOMIC DNA]</scope>
    <source>
        <strain evidence="7 8">KS 22</strain>
    </source>
</reference>
<dbReference type="CDD" id="cd17536">
    <property type="entry name" value="REC_YesN-like"/>
    <property type="match status" value="1"/>
</dbReference>
<dbReference type="GO" id="GO:0043565">
    <property type="term" value="F:sequence-specific DNA binding"/>
    <property type="evidence" value="ECO:0007669"/>
    <property type="project" value="InterPro"/>
</dbReference>
<feature type="domain" description="HTH araC/xylS-type" evidence="5">
    <location>
        <begin position="445"/>
        <end position="543"/>
    </location>
</feature>
<dbReference type="KEGG" id="cchl:FPL14_22215"/>
<evidence type="ECO:0000256" key="2">
    <source>
        <dbReference type="ARBA" id="ARBA00023125"/>
    </source>
</evidence>
<dbReference type="InterPro" id="IPR001789">
    <property type="entry name" value="Sig_transdc_resp-reg_receiver"/>
</dbReference>
<dbReference type="PROSITE" id="PS50110">
    <property type="entry name" value="RESPONSE_REGULATORY"/>
    <property type="match status" value="1"/>
</dbReference>
<feature type="domain" description="Response regulatory" evidence="6">
    <location>
        <begin position="13"/>
        <end position="130"/>
    </location>
</feature>
<dbReference type="InterPro" id="IPR011006">
    <property type="entry name" value="CheY-like_superfamily"/>
</dbReference>
<keyword evidence="2" id="KW-0238">DNA-binding</keyword>
<dbReference type="PANTHER" id="PTHR43280:SF2">
    <property type="entry name" value="HTH-TYPE TRANSCRIPTIONAL REGULATOR EXSA"/>
    <property type="match status" value="1"/>
</dbReference>
<keyword evidence="3" id="KW-0804">Transcription</keyword>
<dbReference type="AlphaFoldDB" id="A0A7G5C303"/>
<dbReference type="SUPFAM" id="SSF46689">
    <property type="entry name" value="Homeodomain-like"/>
    <property type="match status" value="2"/>
</dbReference>
<dbReference type="Pfam" id="PF00072">
    <property type="entry name" value="Response_reg"/>
    <property type="match status" value="1"/>
</dbReference>
<feature type="modified residue" description="4-aspartylphosphate" evidence="4">
    <location>
        <position position="65"/>
    </location>
</feature>
<organism evidence="7 8">
    <name type="scientific">Cohnella cholangitidis</name>
    <dbReference type="NCBI Taxonomy" id="2598458"/>
    <lineage>
        <taxon>Bacteria</taxon>
        <taxon>Bacillati</taxon>
        <taxon>Bacillota</taxon>
        <taxon>Bacilli</taxon>
        <taxon>Bacillales</taxon>
        <taxon>Paenibacillaceae</taxon>
        <taxon>Cohnella</taxon>
    </lineage>
</organism>
<dbReference type="SUPFAM" id="SSF52172">
    <property type="entry name" value="CheY-like"/>
    <property type="match status" value="1"/>
</dbReference>
<dbReference type="SMART" id="SM00342">
    <property type="entry name" value="HTH_ARAC"/>
    <property type="match status" value="1"/>
</dbReference>
<evidence type="ECO:0000256" key="1">
    <source>
        <dbReference type="ARBA" id="ARBA00023015"/>
    </source>
</evidence>
<evidence type="ECO:0000259" key="6">
    <source>
        <dbReference type="PROSITE" id="PS50110"/>
    </source>
</evidence>
<protein>
    <submittedName>
        <fullName evidence="7">Response regulator</fullName>
    </submittedName>
</protein>
<evidence type="ECO:0000259" key="5">
    <source>
        <dbReference type="PROSITE" id="PS01124"/>
    </source>
</evidence>
<keyword evidence="4" id="KW-0597">Phosphoprotein</keyword>
<dbReference type="Gene3D" id="1.10.10.60">
    <property type="entry name" value="Homeodomain-like"/>
    <property type="match status" value="2"/>
</dbReference>
<dbReference type="EMBL" id="CP041969">
    <property type="protein sequence ID" value="QMV43587.1"/>
    <property type="molecule type" value="Genomic_DNA"/>
</dbReference>
<dbReference type="PROSITE" id="PS01124">
    <property type="entry name" value="HTH_ARAC_FAMILY_2"/>
    <property type="match status" value="1"/>
</dbReference>
<gene>
    <name evidence="7" type="ORF">FPL14_22215</name>
</gene>
<keyword evidence="1" id="KW-0805">Transcription regulation</keyword>
<dbReference type="SMART" id="SM00448">
    <property type="entry name" value="REC"/>
    <property type="match status" value="1"/>
</dbReference>
<evidence type="ECO:0000313" key="8">
    <source>
        <dbReference type="Proteomes" id="UP000515679"/>
    </source>
</evidence>
<dbReference type="Proteomes" id="UP000515679">
    <property type="component" value="Chromosome"/>
</dbReference>
<dbReference type="Pfam" id="PF12833">
    <property type="entry name" value="HTH_18"/>
    <property type="match status" value="1"/>
</dbReference>
<name>A0A7G5C303_9BACL</name>
<dbReference type="Gene3D" id="3.40.50.2300">
    <property type="match status" value="1"/>
</dbReference>
<dbReference type="InterPro" id="IPR018060">
    <property type="entry name" value="HTH_AraC"/>
</dbReference>
<keyword evidence="8" id="KW-1185">Reference proteome</keyword>
<evidence type="ECO:0000256" key="3">
    <source>
        <dbReference type="ARBA" id="ARBA00023163"/>
    </source>
</evidence>
<dbReference type="GO" id="GO:0000160">
    <property type="term" value="P:phosphorelay signal transduction system"/>
    <property type="evidence" value="ECO:0007669"/>
    <property type="project" value="InterPro"/>
</dbReference>